<evidence type="ECO:0000256" key="6">
    <source>
        <dbReference type="RuleBase" id="RU000716"/>
    </source>
</evidence>
<keyword evidence="11" id="KW-1185">Reference proteome</keyword>
<dbReference type="GO" id="GO:0006352">
    <property type="term" value="P:DNA-templated transcription initiation"/>
    <property type="evidence" value="ECO:0007669"/>
    <property type="project" value="InterPro"/>
</dbReference>
<evidence type="ECO:0000256" key="2">
    <source>
        <dbReference type="ARBA" id="ARBA00023015"/>
    </source>
</evidence>
<evidence type="ECO:0000256" key="5">
    <source>
        <dbReference type="ARBA" id="ARBA00023163"/>
    </source>
</evidence>
<dbReference type="GO" id="GO:0003677">
    <property type="term" value="F:DNA binding"/>
    <property type="evidence" value="ECO:0007669"/>
    <property type="project" value="UniProtKB-KW"/>
</dbReference>
<dbReference type="Gene3D" id="1.10.10.10">
    <property type="entry name" value="Winged helix-like DNA-binding domain superfamily/Winged helix DNA-binding domain"/>
    <property type="match status" value="1"/>
</dbReference>
<dbReference type="PROSITE" id="PS01063">
    <property type="entry name" value="SIGMA70_ECF"/>
    <property type="match status" value="1"/>
</dbReference>
<dbReference type="InterPro" id="IPR014284">
    <property type="entry name" value="RNA_pol_sigma-70_dom"/>
</dbReference>
<dbReference type="SUPFAM" id="SSF88946">
    <property type="entry name" value="Sigma2 domain of RNA polymerase sigma factors"/>
    <property type="match status" value="1"/>
</dbReference>
<reference evidence="10 11" key="1">
    <citation type="submission" date="2018-03" db="EMBL/GenBank/DDBJ databases">
        <authorList>
            <person name="Keele B.F."/>
        </authorList>
    </citation>
    <scope>NUCLEOTIDE SEQUENCE [LARGE SCALE GENOMIC DNA]</scope>
    <source>
        <strain evidence="10 11">CECT 8626</strain>
    </source>
</reference>
<name>A0A2R8BNF2_9RHOB</name>
<dbReference type="Pfam" id="PF08281">
    <property type="entry name" value="Sigma70_r4_2"/>
    <property type="match status" value="1"/>
</dbReference>
<dbReference type="InterPro" id="IPR000838">
    <property type="entry name" value="RNA_pol_sigma70_ECF_CS"/>
</dbReference>
<keyword evidence="3 6" id="KW-0731">Sigma factor</keyword>
<dbReference type="InterPro" id="IPR036388">
    <property type="entry name" value="WH-like_DNA-bd_sf"/>
</dbReference>
<keyword evidence="4 6" id="KW-0238">DNA-binding</keyword>
<evidence type="ECO:0000256" key="4">
    <source>
        <dbReference type="ARBA" id="ARBA00023125"/>
    </source>
</evidence>
<dbReference type="InterPro" id="IPR013325">
    <property type="entry name" value="RNA_pol_sigma_r2"/>
</dbReference>
<dbReference type="InterPro" id="IPR013324">
    <property type="entry name" value="RNA_pol_sigma_r3/r4-like"/>
</dbReference>
<dbReference type="Proteomes" id="UP000244924">
    <property type="component" value="Unassembled WGS sequence"/>
</dbReference>
<dbReference type="InterPro" id="IPR013249">
    <property type="entry name" value="RNA_pol_sigma70_r4_t2"/>
</dbReference>
<dbReference type="GO" id="GO:0016987">
    <property type="term" value="F:sigma factor activity"/>
    <property type="evidence" value="ECO:0007669"/>
    <property type="project" value="UniProtKB-KW"/>
</dbReference>
<dbReference type="InterPro" id="IPR039425">
    <property type="entry name" value="RNA_pol_sigma-70-like"/>
</dbReference>
<dbReference type="Pfam" id="PF04542">
    <property type="entry name" value="Sigma70_r2"/>
    <property type="match status" value="1"/>
</dbReference>
<keyword evidence="2 6" id="KW-0805">Transcription regulation</keyword>
<comment type="similarity">
    <text evidence="1 6">Belongs to the sigma-70 factor family. ECF subfamily.</text>
</comment>
<dbReference type="Gene3D" id="1.10.1740.10">
    <property type="match status" value="1"/>
</dbReference>
<dbReference type="InterPro" id="IPR007627">
    <property type="entry name" value="RNA_pol_sigma70_r2"/>
</dbReference>
<accession>A0A2R8BNF2</accession>
<organism evidence="10 11">
    <name type="scientific">Albidovulum aquaemixtae</name>
    <dbReference type="NCBI Taxonomy" id="1542388"/>
    <lineage>
        <taxon>Bacteria</taxon>
        <taxon>Pseudomonadati</taxon>
        <taxon>Pseudomonadota</taxon>
        <taxon>Alphaproteobacteria</taxon>
        <taxon>Rhodobacterales</taxon>
        <taxon>Paracoccaceae</taxon>
        <taxon>Albidovulum</taxon>
    </lineage>
</organism>
<gene>
    <name evidence="10" type="primary">rpoE</name>
    <name evidence="10" type="ORF">DEA8626_03995</name>
</gene>
<feature type="region of interest" description="Disordered" evidence="7">
    <location>
        <begin position="261"/>
        <end position="282"/>
    </location>
</feature>
<evidence type="ECO:0000259" key="9">
    <source>
        <dbReference type="Pfam" id="PF08281"/>
    </source>
</evidence>
<keyword evidence="5 6" id="KW-0804">Transcription</keyword>
<evidence type="ECO:0000259" key="8">
    <source>
        <dbReference type="Pfam" id="PF04542"/>
    </source>
</evidence>
<feature type="domain" description="RNA polymerase sigma-70 region 2" evidence="8">
    <location>
        <begin position="22"/>
        <end position="89"/>
    </location>
</feature>
<evidence type="ECO:0000313" key="11">
    <source>
        <dbReference type="Proteomes" id="UP000244924"/>
    </source>
</evidence>
<dbReference type="NCBIfam" id="TIGR02937">
    <property type="entry name" value="sigma70-ECF"/>
    <property type="match status" value="1"/>
</dbReference>
<dbReference type="SUPFAM" id="SSF88659">
    <property type="entry name" value="Sigma3 and sigma4 domains of RNA polymerase sigma factors"/>
    <property type="match status" value="1"/>
</dbReference>
<evidence type="ECO:0000256" key="1">
    <source>
        <dbReference type="ARBA" id="ARBA00010641"/>
    </source>
</evidence>
<evidence type="ECO:0000256" key="7">
    <source>
        <dbReference type="SAM" id="MobiDB-lite"/>
    </source>
</evidence>
<sequence>MTDTGTLVKRARSGDRAAFDALVTEALPKVKGVVWRMIGHPEDSEDVIQEALVKAWAGIARFDGRAAFSTWLVSIATRSAVDHLRAQKRWRRESQIAYANICASDEGLQAEVMSPMREPEFVFDAREHVAYCFVCLGRSLPPDEQAALVLRDVMELSNREAANVLGTSDSVLRHRLSAARAQMKERYRGLCALVSKTGMCHQCEGLGQAAEAVGARRAPLPDIDSLAVRMGIVRSVDPSQRRNAALHDVFFRRCKPIEDEGAGSVTPEDCIGAAPREAGGEA</sequence>
<proteinExistence type="inferred from homology"/>
<evidence type="ECO:0000256" key="3">
    <source>
        <dbReference type="ARBA" id="ARBA00023082"/>
    </source>
</evidence>
<dbReference type="PANTHER" id="PTHR43133:SF8">
    <property type="entry name" value="RNA POLYMERASE SIGMA FACTOR HI_1459-RELATED"/>
    <property type="match status" value="1"/>
</dbReference>
<feature type="domain" description="RNA polymerase sigma factor 70 region 4 type 2" evidence="9">
    <location>
        <begin position="138"/>
        <end position="183"/>
    </location>
</feature>
<protein>
    <recommendedName>
        <fullName evidence="6">RNA polymerase sigma factor</fullName>
    </recommendedName>
</protein>
<evidence type="ECO:0000313" key="10">
    <source>
        <dbReference type="EMBL" id="SPH24962.1"/>
    </source>
</evidence>
<dbReference type="AlphaFoldDB" id="A0A2R8BNF2"/>
<dbReference type="RefSeq" id="WP_181366548.1">
    <property type="nucleotide sequence ID" value="NZ_OMOQ01000006.1"/>
</dbReference>
<dbReference type="EMBL" id="OMOQ01000006">
    <property type="protein sequence ID" value="SPH24962.1"/>
    <property type="molecule type" value="Genomic_DNA"/>
</dbReference>
<dbReference type="PANTHER" id="PTHR43133">
    <property type="entry name" value="RNA POLYMERASE ECF-TYPE SIGMA FACTO"/>
    <property type="match status" value="1"/>
</dbReference>